<organism evidence="1 2">
    <name type="scientific">Kribbella ginsengisoli</name>
    <dbReference type="NCBI Taxonomy" id="363865"/>
    <lineage>
        <taxon>Bacteria</taxon>
        <taxon>Bacillati</taxon>
        <taxon>Actinomycetota</taxon>
        <taxon>Actinomycetes</taxon>
        <taxon>Propionibacteriales</taxon>
        <taxon>Kribbellaceae</taxon>
        <taxon>Kribbella</taxon>
    </lineage>
</organism>
<comment type="caution">
    <text evidence="1">The sequence shown here is derived from an EMBL/GenBank/DDBJ whole genome shotgun (WGS) entry which is preliminary data.</text>
</comment>
<evidence type="ECO:0000313" key="1">
    <source>
        <dbReference type="EMBL" id="GAA3598341.1"/>
    </source>
</evidence>
<accession>A0ABP6Z787</accession>
<proteinExistence type="predicted"/>
<reference evidence="2" key="1">
    <citation type="journal article" date="2019" name="Int. J. Syst. Evol. Microbiol.">
        <title>The Global Catalogue of Microorganisms (GCM) 10K type strain sequencing project: providing services to taxonomists for standard genome sequencing and annotation.</title>
        <authorList>
            <consortium name="The Broad Institute Genomics Platform"/>
            <consortium name="The Broad Institute Genome Sequencing Center for Infectious Disease"/>
            <person name="Wu L."/>
            <person name="Ma J."/>
        </authorList>
    </citation>
    <scope>NUCLEOTIDE SEQUENCE [LARGE SCALE GENOMIC DNA]</scope>
    <source>
        <strain evidence="2">JCM 16928</strain>
    </source>
</reference>
<evidence type="ECO:0000313" key="2">
    <source>
        <dbReference type="Proteomes" id="UP001501222"/>
    </source>
</evidence>
<dbReference type="Proteomes" id="UP001501222">
    <property type="component" value="Unassembled WGS sequence"/>
</dbReference>
<sequence length="148" mass="16280">MADVVEPPQQWCIVANVVDVRPYGPGGQEARSGLRIFRAGAKLYVVDGLGGMGWETLEVVGRARSRSRFVEAKVRTEHLVNWRVKGVYSPALLDRINRIRGGLAGFWLRSSDFNDFGSQAYHDALAGVAAQLAILARQRRDLRAEGGS</sequence>
<name>A0ABP6Z787_9ACTN</name>
<keyword evidence="2" id="KW-1185">Reference proteome</keyword>
<protein>
    <submittedName>
        <fullName evidence="1">Uncharacterized protein</fullName>
    </submittedName>
</protein>
<gene>
    <name evidence="1" type="ORF">GCM10022235_82670</name>
</gene>
<dbReference type="RefSeq" id="WP_344850141.1">
    <property type="nucleotide sequence ID" value="NZ_BAABAA010000022.1"/>
</dbReference>
<dbReference type="EMBL" id="BAABAA010000022">
    <property type="protein sequence ID" value="GAA3598341.1"/>
    <property type="molecule type" value="Genomic_DNA"/>
</dbReference>